<protein>
    <submittedName>
        <fullName evidence="1">Uncharacterized protein</fullName>
    </submittedName>
</protein>
<feature type="non-terminal residue" evidence="1">
    <location>
        <position position="1"/>
    </location>
</feature>
<dbReference type="EMBL" id="AVOT02012270">
    <property type="protein sequence ID" value="MBW0493840.1"/>
    <property type="molecule type" value="Genomic_DNA"/>
</dbReference>
<proteinExistence type="predicted"/>
<name>A0A9Q3H9C5_9BASI</name>
<dbReference type="OrthoDB" id="2518693at2759"/>
<comment type="caution">
    <text evidence="1">The sequence shown here is derived from an EMBL/GenBank/DDBJ whole genome shotgun (WGS) entry which is preliminary data.</text>
</comment>
<reference evidence="1" key="1">
    <citation type="submission" date="2021-03" db="EMBL/GenBank/DDBJ databases">
        <title>Draft genome sequence of rust myrtle Austropuccinia psidii MF-1, a brazilian biotype.</title>
        <authorList>
            <person name="Quecine M.C."/>
            <person name="Pachon D.M.R."/>
            <person name="Bonatelli M.L."/>
            <person name="Correr F.H."/>
            <person name="Franceschini L.M."/>
            <person name="Leite T.F."/>
            <person name="Margarido G.R.A."/>
            <person name="Almeida C.A."/>
            <person name="Ferrarezi J.A."/>
            <person name="Labate C.A."/>
        </authorList>
    </citation>
    <scope>NUCLEOTIDE SEQUENCE</scope>
    <source>
        <strain evidence="1">MF-1</strain>
    </source>
</reference>
<evidence type="ECO:0000313" key="2">
    <source>
        <dbReference type="Proteomes" id="UP000765509"/>
    </source>
</evidence>
<gene>
    <name evidence="1" type="ORF">O181_033555</name>
</gene>
<evidence type="ECO:0000313" key="1">
    <source>
        <dbReference type="EMBL" id="MBW0493840.1"/>
    </source>
</evidence>
<dbReference type="Proteomes" id="UP000765509">
    <property type="component" value="Unassembled WGS sequence"/>
</dbReference>
<organism evidence="1 2">
    <name type="scientific">Austropuccinia psidii MF-1</name>
    <dbReference type="NCBI Taxonomy" id="1389203"/>
    <lineage>
        <taxon>Eukaryota</taxon>
        <taxon>Fungi</taxon>
        <taxon>Dikarya</taxon>
        <taxon>Basidiomycota</taxon>
        <taxon>Pucciniomycotina</taxon>
        <taxon>Pucciniomycetes</taxon>
        <taxon>Pucciniales</taxon>
        <taxon>Sphaerophragmiaceae</taxon>
        <taxon>Austropuccinia</taxon>
    </lineage>
</organism>
<keyword evidence="2" id="KW-1185">Reference proteome</keyword>
<sequence length="214" mass="24484">KFGITLMTRFCQWQRLVATNILPEVSKSSDVPEVDFELDQETYCNVLSYLRLTDPEIRNHIDIPHPDNSKVFLNYAKELSVLHCDHRPNKIKISKKPPNNIVQYQGCDNKSSFGSVLHILKVLVKNERNTLIFIQQNDEQKYLPTQPLGVICKSLSIIHLKSMGNFEIVQPHKILGICAYRQLPAWSMGLKKPSMLVCLIREGDIAPETDTNID</sequence>
<accession>A0A9Q3H9C5</accession>
<dbReference type="AlphaFoldDB" id="A0A9Q3H9C5"/>